<dbReference type="AlphaFoldDB" id="A0A840QMN2"/>
<sequence>MGKKKRKNKKRFNETEDFGTCVLYCKECNYEFEVDWETIFEIQECTHGYVGFHLNDVFIDCPKCHVTISDKFEDDNILTDSKKSNQNITLKDNGELPF</sequence>
<keyword evidence="2" id="KW-1185">Reference proteome</keyword>
<organism evidence="1 2">
    <name type="scientific">Texcoconibacillus texcoconensis</name>
    <dbReference type="NCBI Taxonomy" id="1095777"/>
    <lineage>
        <taxon>Bacteria</taxon>
        <taxon>Bacillati</taxon>
        <taxon>Bacillota</taxon>
        <taxon>Bacilli</taxon>
        <taxon>Bacillales</taxon>
        <taxon>Bacillaceae</taxon>
        <taxon>Texcoconibacillus</taxon>
    </lineage>
</organism>
<reference evidence="1 2" key="1">
    <citation type="submission" date="2020-08" db="EMBL/GenBank/DDBJ databases">
        <title>Genomic Encyclopedia of Type Strains, Phase IV (KMG-IV): sequencing the most valuable type-strain genomes for metagenomic binning, comparative biology and taxonomic classification.</title>
        <authorList>
            <person name="Goeker M."/>
        </authorList>
    </citation>
    <scope>NUCLEOTIDE SEQUENCE [LARGE SCALE GENOMIC DNA]</scope>
    <source>
        <strain evidence="1 2">DSM 24696</strain>
    </source>
</reference>
<dbReference type="Proteomes" id="UP000551878">
    <property type="component" value="Unassembled WGS sequence"/>
</dbReference>
<comment type="caution">
    <text evidence="1">The sequence shown here is derived from an EMBL/GenBank/DDBJ whole genome shotgun (WGS) entry which is preliminary data.</text>
</comment>
<name>A0A840QMN2_9BACI</name>
<dbReference type="RefSeq" id="WP_184663058.1">
    <property type="nucleotide sequence ID" value="NZ_JACHHB010000002.1"/>
</dbReference>
<dbReference type="EMBL" id="JACHHB010000002">
    <property type="protein sequence ID" value="MBB5172616.1"/>
    <property type="molecule type" value="Genomic_DNA"/>
</dbReference>
<protein>
    <submittedName>
        <fullName evidence="1">Uncharacterized protein</fullName>
    </submittedName>
</protein>
<accession>A0A840QMN2</accession>
<proteinExistence type="predicted"/>
<gene>
    <name evidence="1" type="ORF">HNQ41_000760</name>
</gene>
<evidence type="ECO:0000313" key="2">
    <source>
        <dbReference type="Proteomes" id="UP000551878"/>
    </source>
</evidence>
<evidence type="ECO:0000313" key="1">
    <source>
        <dbReference type="EMBL" id="MBB5172616.1"/>
    </source>
</evidence>